<dbReference type="EMBL" id="JAMYRI010000035">
    <property type="protein sequence ID" value="MER9288369.1"/>
    <property type="molecule type" value="Genomic_DNA"/>
</dbReference>
<sequence length="93" mass="10117">MTDEAMAAVLASRDDEVRVLGVFDAANKKEAAIELRRLGDAVHFIANASVLGYDVRSAMIFYGNAGVPSLRAQHCEQLWAKYSTLLVEPDCSS</sequence>
<organism evidence="1 2">
    <name type="scientific">Mesorhizobium australicum</name>
    <dbReference type="NCBI Taxonomy" id="536018"/>
    <lineage>
        <taxon>Bacteria</taxon>
        <taxon>Pseudomonadati</taxon>
        <taxon>Pseudomonadota</taxon>
        <taxon>Alphaproteobacteria</taxon>
        <taxon>Hyphomicrobiales</taxon>
        <taxon>Phyllobacteriaceae</taxon>
        <taxon>Mesorhizobium</taxon>
    </lineage>
</organism>
<name>A0ACC6T8V9_9HYPH</name>
<proteinExistence type="predicted"/>
<comment type="caution">
    <text evidence="1">The sequence shown here is derived from an EMBL/GenBank/DDBJ whole genome shotgun (WGS) entry which is preliminary data.</text>
</comment>
<protein>
    <submittedName>
        <fullName evidence="1">Uncharacterized protein</fullName>
    </submittedName>
</protein>
<evidence type="ECO:0000313" key="1">
    <source>
        <dbReference type="EMBL" id="MER9288369.1"/>
    </source>
</evidence>
<dbReference type="Proteomes" id="UP001480082">
    <property type="component" value="Unassembled WGS sequence"/>
</dbReference>
<keyword evidence="2" id="KW-1185">Reference proteome</keyword>
<reference evidence="1 2" key="1">
    <citation type="journal article" date="2024" name="Proc. Natl. Acad. Sci. U.S.A.">
        <title>The evolutionary genomics of adaptation to stress in wild rhizobium bacteria.</title>
        <authorList>
            <person name="Kehlet-Delgado H."/>
            <person name="Montoya A.P."/>
            <person name="Jensen K.T."/>
            <person name="Wendlandt C.E."/>
            <person name="Dexheimer C."/>
            <person name="Roberts M."/>
            <person name="Torres Martinez L."/>
            <person name="Friesen M.L."/>
            <person name="Griffitts J.S."/>
            <person name="Porter S.S."/>
        </authorList>
    </citation>
    <scope>NUCLEOTIDE SEQUENCE [LARGE SCALE GENOMIC DNA]</scope>
    <source>
        <strain evidence="1 2">M0468</strain>
    </source>
</reference>
<evidence type="ECO:0000313" key="2">
    <source>
        <dbReference type="Proteomes" id="UP001480082"/>
    </source>
</evidence>
<gene>
    <name evidence="1" type="ORF">NKI81_31555</name>
</gene>
<accession>A0ACC6T8V9</accession>